<dbReference type="RefSeq" id="WP_377819746.1">
    <property type="nucleotide sequence ID" value="NZ_JBHSPH010000005.1"/>
</dbReference>
<organism evidence="2 3">
    <name type="scientific">Acidicapsa dinghuensis</name>
    <dbReference type="NCBI Taxonomy" id="2218256"/>
    <lineage>
        <taxon>Bacteria</taxon>
        <taxon>Pseudomonadati</taxon>
        <taxon>Acidobacteriota</taxon>
        <taxon>Terriglobia</taxon>
        <taxon>Terriglobales</taxon>
        <taxon>Acidobacteriaceae</taxon>
        <taxon>Acidicapsa</taxon>
    </lineage>
</organism>
<name>A0ABW1EHL2_9BACT</name>
<comment type="caution">
    <text evidence="2">The sequence shown here is derived from an EMBL/GenBank/DDBJ whole genome shotgun (WGS) entry which is preliminary data.</text>
</comment>
<evidence type="ECO:0000313" key="3">
    <source>
        <dbReference type="Proteomes" id="UP001596091"/>
    </source>
</evidence>
<dbReference type="EMBL" id="JBHSPH010000005">
    <property type="protein sequence ID" value="MFC5863660.1"/>
    <property type="molecule type" value="Genomic_DNA"/>
</dbReference>
<gene>
    <name evidence="2" type="ORF">ACFPT7_15235</name>
</gene>
<dbReference type="PRINTS" id="PR01590">
    <property type="entry name" value="HTHFIS"/>
</dbReference>
<protein>
    <submittedName>
        <fullName evidence="2">Helix-turn-helix domain-containing protein</fullName>
    </submittedName>
</protein>
<feature type="domain" description="DNA binding HTH" evidence="1">
    <location>
        <begin position="2"/>
        <end position="38"/>
    </location>
</feature>
<dbReference type="Proteomes" id="UP001596091">
    <property type="component" value="Unassembled WGS sequence"/>
</dbReference>
<sequence>MERQLILSALQYTIGNRTRAAEILGISREGLRTKLQRFQAKASKLFILRSKSRIHPLRHYCALSDIPLQLAREPQSSINCLPKIVRSIQRSRHE</sequence>
<dbReference type="SUPFAM" id="SSF46689">
    <property type="entry name" value="Homeodomain-like"/>
    <property type="match status" value="1"/>
</dbReference>
<dbReference type="InterPro" id="IPR002197">
    <property type="entry name" value="HTH_Fis"/>
</dbReference>
<dbReference type="Gene3D" id="1.10.10.60">
    <property type="entry name" value="Homeodomain-like"/>
    <property type="match status" value="1"/>
</dbReference>
<reference evidence="3" key="1">
    <citation type="journal article" date="2019" name="Int. J. Syst. Evol. Microbiol.">
        <title>The Global Catalogue of Microorganisms (GCM) 10K type strain sequencing project: providing services to taxonomists for standard genome sequencing and annotation.</title>
        <authorList>
            <consortium name="The Broad Institute Genomics Platform"/>
            <consortium name="The Broad Institute Genome Sequencing Center for Infectious Disease"/>
            <person name="Wu L."/>
            <person name="Ma J."/>
        </authorList>
    </citation>
    <scope>NUCLEOTIDE SEQUENCE [LARGE SCALE GENOMIC DNA]</scope>
    <source>
        <strain evidence="3">JCM 4087</strain>
    </source>
</reference>
<evidence type="ECO:0000259" key="1">
    <source>
        <dbReference type="Pfam" id="PF02954"/>
    </source>
</evidence>
<proteinExistence type="predicted"/>
<accession>A0ABW1EHL2</accession>
<dbReference type="InterPro" id="IPR009057">
    <property type="entry name" value="Homeodomain-like_sf"/>
</dbReference>
<dbReference type="Pfam" id="PF02954">
    <property type="entry name" value="HTH_8"/>
    <property type="match status" value="1"/>
</dbReference>
<keyword evidence="3" id="KW-1185">Reference proteome</keyword>
<evidence type="ECO:0000313" key="2">
    <source>
        <dbReference type="EMBL" id="MFC5863660.1"/>
    </source>
</evidence>